<dbReference type="GO" id="GO:0005852">
    <property type="term" value="C:eukaryotic translation initiation factor 3 complex"/>
    <property type="evidence" value="ECO:0007669"/>
    <property type="project" value="InterPro"/>
</dbReference>
<name>A0AAZ3Q481_ONCTS</name>
<evidence type="ECO:0008006" key="9">
    <source>
        <dbReference type="Google" id="ProtNLM"/>
    </source>
</evidence>
<feature type="coiled-coil region" evidence="6">
    <location>
        <begin position="159"/>
        <end position="186"/>
    </location>
</feature>
<keyword evidence="1" id="KW-0963">Cytoplasm</keyword>
<dbReference type="Proteomes" id="UP000694402">
    <property type="component" value="Unassembled WGS sequence"/>
</dbReference>
<dbReference type="AlphaFoldDB" id="A0AAZ3Q481"/>
<evidence type="ECO:0000256" key="6">
    <source>
        <dbReference type="SAM" id="Coils"/>
    </source>
</evidence>
<keyword evidence="2" id="KW-0396">Initiation factor</keyword>
<dbReference type="GO" id="GO:0003743">
    <property type="term" value="F:translation initiation factor activity"/>
    <property type="evidence" value="ECO:0007669"/>
    <property type="project" value="UniProtKB-KW"/>
</dbReference>
<dbReference type="Ensembl" id="ENSOTST00005144785.1">
    <property type="protein sequence ID" value="ENSOTSP00005122804.1"/>
    <property type="gene ID" value="ENSOTSG00005065087.1"/>
</dbReference>
<organism evidence="7 8">
    <name type="scientific">Oncorhynchus tshawytscha</name>
    <name type="common">Chinook salmon</name>
    <name type="synonym">Salmo tshawytscha</name>
    <dbReference type="NCBI Taxonomy" id="74940"/>
    <lineage>
        <taxon>Eukaryota</taxon>
        <taxon>Metazoa</taxon>
        <taxon>Chordata</taxon>
        <taxon>Craniata</taxon>
        <taxon>Vertebrata</taxon>
        <taxon>Euteleostomi</taxon>
        <taxon>Actinopterygii</taxon>
        <taxon>Neopterygii</taxon>
        <taxon>Teleostei</taxon>
        <taxon>Protacanthopterygii</taxon>
        <taxon>Salmoniformes</taxon>
        <taxon>Salmonidae</taxon>
        <taxon>Salmoninae</taxon>
        <taxon>Oncorhynchus</taxon>
    </lineage>
</organism>
<comment type="subunit">
    <text evidence="5">Component of the eukaryotic translation initiation factor 3 (eIF-3) complex, which is composed of 13 subunits: EIF3A, EIF3B, EIF3C, EIF3D, EIF3E, EIF3F, EIF3G, EIF3H, EIF3I, EIF3J, EIF3K, EIF3L and EIF3M. The eIF-3 complex appears to include 3 stable modules: module A is composed of EIF3A, EIF3B, EIF3G and EIF3I; module B is composed of EIF3F, EIF3H, and EIF3M; and module C is composed of EIF3C, EIF3D, EIF3E, EIF3K and EIF3L. EIF3C of module C binds EIF3B of module A and EIF3H of module B, thereby linking the three modules. EIF3J is a labile subunit that binds to the eIF-3 complex via EIF3B. The eIF-3 complex interacts with RPS6KB1 under conditions of nutrient depletion. Mitogenic stimulation leads to binding and activation of a complex composed of MTOR and RPTOR, leading to phosphorylation and release of RPS6KB1 and binding of EIF4B to eIF-3.</text>
</comment>
<dbReference type="InterPro" id="IPR013906">
    <property type="entry name" value="eIF3j"/>
</dbReference>
<evidence type="ECO:0000313" key="8">
    <source>
        <dbReference type="Proteomes" id="UP000694402"/>
    </source>
</evidence>
<evidence type="ECO:0000256" key="3">
    <source>
        <dbReference type="ARBA" id="ARBA00022917"/>
    </source>
</evidence>
<evidence type="ECO:0000256" key="5">
    <source>
        <dbReference type="ARBA" id="ARBA00065260"/>
    </source>
</evidence>
<dbReference type="FunFam" id="1.10.246.60:FF:000001">
    <property type="entry name" value="Eukaryotic translation initiation factor 3 subunit J"/>
    <property type="match status" value="1"/>
</dbReference>
<dbReference type="GeneTree" id="ENSGT00390000018400"/>
<keyword evidence="8" id="KW-1185">Reference proteome</keyword>
<keyword evidence="4 6" id="KW-0175">Coiled coil</keyword>
<evidence type="ECO:0000256" key="4">
    <source>
        <dbReference type="ARBA" id="ARBA00023054"/>
    </source>
</evidence>
<proteinExistence type="predicted"/>
<dbReference type="PANTHER" id="PTHR21681">
    <property type="entry name" value="EUKARYOTIC TRANSLATION INITIATION FACTOR 3 SUBUNIT J"/>
    <property type="match status" value="1"/>
</dbReference>
<protein>
    <recommendedName>
        <fullName evidence="9">Eukaryotic translation initiation factor 3 30 kDa subunit</fullName>
    </recommendedName>
</protein>
<dbReference type="PANTHER" id="PTHR21681:SF0">
    <property type="entry name" value="EUKARYOTIC TRANSLATION INITIATION FACTOR 3 SUBUNIT J"/>
    <property type="match status" value="1"/>
</dbReference>
<dbReference type="Pfam" id="PF08597">
    <property type="entry name" value="eIF3_subunit"/>
    <property type="match status" value="1"/>
</dbReference>
<sequence>MVQSQCGGYIQGVSVQSHCGGYIQGVPVQSQCGGYIQGITVQSQCAGHQCSFSMNTPVHKARSMQKWFVDQCLTTLSTPVACGKLHIIGAQILFFLLKSGVVNNVKGIDAISPSSKDEFTEFEKLLKDKISPFETSIHYSGFLESLFRDLCLSLEVEDLKKVSNSLTVLLSEKQKQEKQLNKGKKEKKGVVAAGGMKSKMKDDLSDYGEFHGGYAQDYEDFM</sequence>
<reference evidence="7" key="3">
    <citation type="submission" date="2025-09" db="UniProtKB">
        <authorList>
            <consortium name="Ensembl"/>
        </authorList>
    </citation>
    <scope>IDENTIFICATION</scope>
</reference>
<dbReference type="Gene3D" id="1.10.246.60">
    <property type="entry name" value="Eukaryotic translation initiation factor 3 like domains"/>
    <property type="match status" value="1"/>
</dbReference>
<dbReference type="InterPro" id="IPR023194">
    <property type="entry name" value="eIF3-like_dom_sf"/>
</dbReference>
<keyword evidence="3" id="KW-0648">Protein biosynthesis</keyword>
<reference evidence="8" key="1">
    <citation type="journal article" date="2018" name="PLoS ONE">
        <title>Chinook salmon (Oncorhynchus tshawytscha) genome and transcriptome.</title>
        <authorList>
            <person name="Christensen K.A."/>
            <person name="Leong J.S."/>
            <person name="Sakhrani D."/>
            <person name="Biagi C.A."/>
            <person name="Minkley D.R."/>
            <person name="Withler R.E."/>
            <person name="Rondeau E.B."/>
            <person name="Koop B.F."/>
            <person name="Devlin R.H."/>
        </authorList>
    </citation>
    <scope>NUCLEOTIDE SEQUENCE [LARGE SCALE GENOMIC DNA]</scope>
</reference>
<accession>A0AAZ3Q481</accession>
<evidence type="ECO:0000256" key="1">
    <source>
        <dbReference type="ARBA" id="ARBA00022490"/>
    </source>
</evidence>
<reference evidence="7" key="2">
    <citation type="submission" date="2025-08" db="UniProtKB">
        <authorList>
            <consortium name="Ensembl"/>
        </authorList>
    </citation>
    <scope>IDENTIFICATION</scope>
</reference>
<evidence type="ECO:0000313" key="7">
    <source>
        <dbReference type="Ensembl" id="ENSOTSP00005122804.1"/>
    </source>
</evidence>
<evidence type="ECO:0000256" key="2">
    <source>
        <dbReference type="ARBA" id="ARBA00022540"/>
    </source>
</evidence>